<dbReference type="CDD" id="cd10918">
    <property type="entry name" value="CE4_NodB_like_5s_6s"/>
    <property type="match status" value="1"/>
</dbReference>
<dbReference type="GO" id="GO:0016810">
    <property type="term" value="F:hydrolase activity, acting on carbon-nitrogen (but not peptide) bonds"/>
    <property type="evidence" value="ECO:0007669"/>
    <property type="project" value="InterPro"/>
</dbReference>
<gene>
    <name evidence="5" type="primary">icaB</name>
    <name evidence="5" type="ORF">CPRO_25040</name>
    <name evidence="6" type="ORF">SAMN02745151_00873</name>
</gene>
<evidence type="ECO:0000313" key="5">
    <source>
        <dbReference type="EMBL" id="AMJ42052.1"/>
    </source>
</evidence>
<keyword evidence="2 3" id="KW-0732">Signal</keyword>
<proteinExistence type="predicted"/>
<evidence type="ECO:0000313" key="8">
    <source>
        <dbReference type="Proteomes" id="UP000184204"/>
    </source>
</evidence>
<dbReference type="AlphaFoldDB" id="A0A110A7H7"/>
<accession>A0A110A7H7</accession>
<protein>
    <submittedName>
        <fullName evidence="5">Poly-beta-1,6-N-acetyl-D-glucosamine N-deacetylase</fullName>
        <ecNumber evidence="5">3.5.1.-</ecNumber>
    </submittedName>
    <submittedName>
        <fullName evidence="6">Polysaccharide deacetylase</fullName>
    </submittedName>
</protein>
<evidence type="ECO:0000313" key="6">
    <source>
        <dbReference type="EMBL" id="SHE50364.1"/>
    </source>
</evidence>
<sequence>MKRKGKIFAVMVLLCSLLFQLTAWGKTVVAMDCVEEEELIEPAEKIIFPPTDYIPVLMYHHFAIRDMGEGNGVVTTQAELRDQISYLKNAGYEIISLETLNELLQRVEKEKVQNRKKEKDAFSLELDKKYICITMDDGYLSNYELAFPVFQEYRVPASIFVVTDSITNQTGLRKLDWQQAKKMVDSRLVKIYNHTANHVPADMETEDEFLDQVDKGELALHTYLRQDACKALAFPNGHFTIECQEGLKEMGFDLLFTVEQKVITKQTSRYEIPRIAVESGWDGETLMENIERTARKSFVP</sequence>
<dbReference type="InterPro" id="IPR002509">
    <property type="entry name" value="NODB_dom"/>
</dbReference>
<dbReference type="Proteomes" id="UP000184204">
    <property type="component" value="Unassembled WGS sequence"/>
</dbReference>
<dbReference type="EMBL" id="CP014223">
    <property type="protein sequence ID" value="AMJ42052.1"/>
    <property type="molecule type" value="Genomic_DNA"/>
</dbReference>
<reference evidence="5 7" key="1">
    <citation type="journal article" date="2016" name="Genome Announc.">
        <title>Complete Genome Sequence of the Amino Acid-Fermenting Clostridium propionicum X2 (DSM 1682).</title>
        <authorList>
            <person name="Poehlein A."/>
            <person name="Schlien K."/>
            <person name="Chowdhury N.P."/>
            <person name="Gottschalk G."/>
            <person name="Buckel W."/>
            <person name="Daniel R."/>
        </authorList>
    </citation>
    <scope>NUCLEOTIDE SEQUENCE [LARGE SCALE GENOMIC DNA]</scope>
    <source>
        <strain evidence="5 7">X2</strain>
    </source>
</reference>
<comment type="subcellular location">
    <subcellularLocation>
        <location evidence="1">Secreted</location>
    </subcellularLocation>
</comment>
<dbReference type="GO" id="GO:0005576">
    <property type="term" value="C:extracellular region"/>
    <property type="evidence" value="ECO:0007669"/>
    <property type="project" value="UniProtKB-SubCell"/>
</dbReference>
<dbReference type="PANTHER" id="PTHR34216">
    <property type="match status" value="1"/>
</dbReference>
<dbReference type="InterPro" id="IPR051398">
    <property type="entry name" value="Polysacch_Deacetylase"/>
</dbReference>
<dbReference type="EC" id="3.5.1.-" evidence="5"/>
<dbReference type="SUPFAM" id="SSF88713">
    <property type="entry name" value="Glycoside hydrolase/deacetylase"/>
    <property type="match status" value="1"/>
</dbReference>
<dbReference type="GO" id="GO:0005975">
    <property type="term" value="P:carbohydrate metabolic process"/>
    <property type="evidence" value="ECO:0007669"/>
    <property type="project" value="InterPro"/>
</dbReference>
<name>A0A110A7H7_ANAPI</name>
<evidence type="ECO:0000256" key="3">
    <source>
        <dbReference type="SAM" id="SignalP"/>
    </source>
</evidence>
<dbReference type="Proteomes" id="UP000068026">
    <property type="component" value="Chromosome"/>
</dbReference>
<organism evidence="6 8">
    <name type="scientific">Anaerotignum propionicum DSM 1682</name>
    <dbReference type="NCBI Taxonomy" id="991789"/>
    <lineage>
        <taxon>Bacteria</taxon>
        <taxon>Bacillati</taxon>
        <taxon>Bacillota</taxon>
        <taxon>Clostridia</taxon>
        <taxon>Lachnospirales</taxon>
        <taxon>Anaerotignaceae</taxon>
        <taxon>Anaerotignum</taxon>
    </lineage>
</organism>
<feature type="signal peptide" evidence="3">
    <location>
        <begin position="1"/>
        <end position="25"/>
    </location>
</feature>
<dbReference type="KEGG" id="cpro:CPRO_25040"/>
<evidence type="ECO:0000256" key="2">
    <source>
        <dbReference type="ARBA" id="ARBA00022729"/>
    </source>
</evidence>
<dbReference type="PROSITE" id="PS51677">
    <property type="entry name" value="NODB"/>
    <property type="match status" value="1"/>
</dbReference>
<feature type="chain" id="PRO_5044547989" evidence="3">
    <location>
        <begin position="26"/>
        <end position="300"/>
    </location>
</feature>
<keyword evidence="5" id="KW-0378">Hydrolase</keyword>
<dbReference type="EMBL" id="FQUA01000003">
    <property type="protein sequence ID" value="SHE50364.1"/>
    <property type="molecule type" value="Genomic_DNA"/>
</dbReference>
<reference evidence="7" key="2">
    <citation type="submission" date="2016-01" db="EMBL/GenBank/DDBJ databases">
        <authorList>
            <person name="Poehlein A."/>
            <person name="Schlien K."/>
            <person name="Gottschalk G."/>
            <person name="Buckel W."/>
            <person name="Daniel R."/>
        </authorList>
    </citation>
    <scope>NUCLEOTIDE SEQUENCE [LARGE SCALE GENOMIC DNA]</scope>
    <source>
        <strain evidence="7">X2</strain>
    </source>
</reference>
<evidence type="ECO:0000256" key="1">
    <source>
        <dbReference type="ARBA" id="ARBA00004613"/>
    </source>
</evidence>
<keyword evidence="7" id="KW-1185">Reference proteome</keyword>
<evidence type="ECO:0000313" key="7">
    <source>
        <dbReference type="Proteomes" id="UP000068026"/>
    </source>
</evidence>
<reference evidence="8" key="3">
    <citation type="submission" date="2016-11" db="EMBL/GenBank/DDBJ databases">
        <authorList>
            <person name="Jaros S."/>
            <person name="Januszkiewicz K."/>
            <person name="Wedrychowicz H."/>
        </authorList>
    </citation>
    <scope>NUCLEOTIDE SEQUENCE [LARGE SCALE GENOMIC DNA]</scope>
    <source>
        <strain evidence="8">DSM 1682</strain>
    </source>
</reference>
<feature type="domain" description="NodB homology" evidence="4">
    <location>
        <begin position="129"/>
        <end position="300"/>
    </location>
</feature>
<reference evidence="6" key="4">
    <citation type="submission" date="2016-11" db="EMBL/GenBank/DDBJ databases">
        <authorList>
            <person name="Varghese N."/>
            <person name="Submissions S."/>
        </authorList>
    </citation>
    <scope>NUCLEOTIDE SEQUENCE</scope>
    <source>
        <strain evidence="6">DSM 1682</strain>
    </source>
</reference>
<dbReference type="Gene3D" id="3.20.20.370">
    <property type="entry name" value="Glycoside hydrolase/deacetylase"/>
    <property type="match status" value="1"/>
</dbReference>
<evidence type="ECO:0000259" key="4">
    <source>
        <dbReference type="PROSITE" id="PS51677"/>
    </source>
</evidence>
<dbReference type="Pfam" id="PF01522">
    <property type="entry name" value="Polysacc_deac_1"/>
    <property type="match status" value="1"/>
</dbReference>
<dbReference type="InterPro" id="IPR011330">
    <property type="entry name" value="Glyco_hydro/deAcase_b/a-brl"/>
</dbReference>
<dbReference type="PANTHER" id="PTHR34216:SF3">
    <property type="entry name" value="POLY-BETA-1,6-N-ACETYL-D-GLUCOSAMINE N-DEACETYLASE"/>
    <property type="match status" value="1"/>
</dbReference>